<feature type="signal peptide" evidence="2">
    <location>
        <begin position="1"/>
        <end position="25"/>
    </location>
</feature>
<dbReference type="PANTHER" id="PTHR38041">
    <property type="entry name" value="CHORISMATE MUTASE"/>
    <property type="match status" value="1"/>
</dbReference>
<evidence type="ECO:0000313" key="4">
    <source>
        <dbReference type="EMBL" id="PLW08766.1"/>
    </source>
</evidence>
<gene>
    <name evidence="4" type="ORF">PCASD_22376</name>
</gene>
<comment type="caution">
    <text evidence="4">The sequence shown here is derived from an EMBL/GenBank/DDBJ whole genome shotgun (WGS) entry which is preliminary data.</text>
</comment>
<dbReference type="PROSITE" id="PS51168">
    <property type="entry name" value="CHORISMATE_MUT_2"/>
    <property type="match status" value="1"/>
</dbReference>
<name>A0A2N5S6A3_9BASI</name>
<evidence type="ECO:0000256" key="1">
    <source>
        <dbReference type="ARBA" id="ARBA00023235"/>
    </source>
</evidence>
<keyword evidence="2" id="KW-0732">Signal</keyword>
<dbReference type="PANTHER" id="PTHR38041:SF1">
    <property type="entry name" value="CHORISMATE MUTASE"/>
    <property type="match status" value="1"/>
</dbReference>
<feature type="chain" id="PRO_5014782020" description="Chorismate mutase domain-containing protein" evidence="2">
    <location>
        <begin position="26"/>
        <end position="225"/>
    </location>
</feature>
<evidence type="ECO:0000313" key="5">
    <source>
        <dbReference type="Proteomes" id="UP000235392"/>
    </source>
</evidence>
<dbReference type="InterPro" id="IPR051331">
    <property type="entry name" value="Chorismate_mutase-related"/>
</dbReference>
<evidence type="ECO:0000259" key="3">
    <source>
        <dbReference type="PROSITE" id="PS51168"/>
    </source>
</evidence>
<dbReference type="Proteomes" id="UP000235392">
    <property type="component" value="Unassembled WGS sequence"/>
</dbReference>
<dbReference type="SMART" id="SM00830">
    <property type="entry name" value="CM_2"/>
    <property type="match status" value="1"/>
</dbReference>
<dbReference type="SUPFAM" id="SSF48600">
    <property type="entry name" value="Chorismate mutase II"/>
    <property type="match status" value="1"/>
</dbReference>
<dbReference type="InterPro" id="IPR036979">
    <property type="entry name" value="CM_dom_sf"/>
</dbReference>
<dbReference type="EMBL" id="PGCI01001045">
    <property type="protein sequence ID" value="PLW08766.1"/>
    <property type="molecule type" value="Genomic_DNA"/>
</dbReference>
<dbReference type="Gene3D" id="1.20.59.10">
    <property type="entry name" value="Chorismate mutase"/>
    <property type="match status" value="1"/>
</dbReference>
<dbReference type="InterPro" id="IPR036263">
    <property type="entry name" value="Chorismate_II_sf"/>
</dbReference>
<dbReference type="GO" id="GO:0009697">
    <property type="term" value="P:salicylic acid biosynthetic process"/>
    <property type="evidence" value="ECO:0007669"/>
    <property type="project" value="TreeGrafter"/>
</dbReference>
<feature type="domain" description="Chorismate mutase" evidence="3">
    <location>
        <begin position="121"/>
        <end position="211"/>
    </location>
</feature>
<keyword evidence="1" id="KW-0413">Isomerase</keyword>
<protein>
    <recommendedName>
        <fullName evidence="3">Chorismate mutase domain-containing protein</fullName>
    </recommendedName>
</protein>
<accession>A0A2N5S6A3</accession>
<organism evidence="4 5">
    <name type="scientific">Puccinia coronata f. sp. avenae</name>
    <dbReference type="NCBI Taxonomy" id="200324"/>
    <lineage>
        <taxon>Eukaryota</taxon>
        <taxon>Fungi</taxon>
        <taxon>Dikarya</taxon>
        <taxon>Basidiomycota</taxon>
        <taxon>Pucciniomycotina</taxon>
        <taxon>Pucciniomycetes</taxon>
        <taxon>Pucciniales</taxon>
        <taxon>Pucciniaceae</taxon>
        <taxon>Puccinia</taxon>
    </lineage>
</organism>
<sequence>MLRKSACCTIILLFMLISLLDSCLSTTIHFQSDELPGWSVDASPKLDSLPEPTTLSLPEPQFQNGVCYQTSQAGYGPTVGRDGQAISYGPKEDIKFGRDPSRHTLGTPVWARPTIKLSNGTQCCDSLSQVREYIDYLDKTILDYLAIRQQFVVEAGRFKDSKASVRSPTRAVQVVQNAQTLARKNGLAPWLANATWTTTLNSFTELELCLFDQDVKNKNYAPSSN</sequence>
<reference evidence="4 5" key="1">
    <citation type="submission" date="2017-11" db="EMBL/GenBank/DDBJ databases">
        <title>De novo assembly and phasing of dikaryotic genomes from two isolates of Puccinia coronata f. sp. avenae, the causal agent of oat crown rust.</title>
        <authorList>
            <person name="Miller M.E."/>
            <person name="Zhang Y."/>
            <person name="Omidvar V."/>
            <person name="Sperschneider J."/>
            <person name="Schwessinger B."/>
            <person name="Raley C."/>
            <person name="Palmer J.M."/>
            <person name="Garnica D."/>
            <person name="Upadhyaya N."/>
            <person name="Rathjen J."/>
            <person name="Taylor J.M."/>
            <person name="Park R.F."/>
            <person name="Dodds P.N."/>
            <person name="Hirsch C.D."/>
            <person name="Kianian S.F."/>
            <person name="Figueroa M."/>
        </authorList>
    </citation>
    <scope>NUCLEOTIDE SEQUENCE [LARGE SCALE GENOMIC DNA]</scope>
    <source>
        <strain evidence="4">12SD80</strain>
    </source>
</reference>
<dbReference type="GO" id="GO:0046417">
    <property type="term" value="P:chorismate metabolic process"/>
    <property type="evidence" value="ECO:0007669"/>
    <property type="project" value="InterPro"/>
</dbReference>
<dbReference type="Pfam" id="PF01817">
    <property type="entry name" value="CM_2"/>
    <property type="match status" value="1"/>
</dbReference>
<dbReference type="GO" id="GO:0004106">
    <property type="term" value="F:chorismate mutase activity"/>
    <property type="evidence" value="ECO:0007669"/>
    <property type="project" value="InterPro"/>
</dbReference>
<dbReference type="InterPro" id="IPR002701">
    <property type="entry name" value="CM_II_prokaryot"/>
</dbReference>
<dbReference type="AlphaFoldDB" id="A0A2N5S6A3"/>
<evidence type="ECO:0000256" key="2">
    <source>
        <dbReference type="SAM" id="SignalP"/>
    </source>
</evidence>
<proteinExistence type="predicted"/>